<dbReference type="RefSeq" id="WP_092080387.1">
    <property type="nucleotide sequence ID" value="NZ_FNAQ01000021.1"/>
</dbReference>
<dbReference type="EMBL" id="FNAQ01000021">
    <property type="protein sequence ID" value="SDE63862.1"/>
    <property type="molecule type" value="Genomic_DNA"/>
</dbReference>
<name>A0A1G7EJJ8_9BACT</name>
<gene>
    <name evidence="2" type="ORF">SAMN05661003_12112</name>
</gene>
<dbReference type="STRING" id="57664.SAMN05661003_12112"/>
<dbReference type="Pfam" id="PF08309">
    <property type="entry name" value="LVIVD"/>
    <property type="match status" value="1"/>
</dbReference>
<dbReference type="SUPFAM" id="SSF50969">
    <property type="entry name" value="YVTN repeat-like/Quinoprotein amine dehydrogenase"/>
    <property type="match status" value="1"/>
</dbReference>
<reference evidence="3" key="1">
    <citation type="submission" date="2016-10" db="EMBL/GenBank/DDBJ databases">
        <authorList>
            <person name="Varghese N."/>
            <person name="Submissions S."/>
        </authorList>
    </citation>
    <scope>NUCLEOTIDE SEQUENCE [LARGE SCALE GENOMIC DNA]</scope>
    <source>
        <strain evidence="3">DSM 8987</strain>
    </source>
</reference>
<dbReference type="OrthoDB" id="48956at2"/>
<dbReference type="SUPFAM" id="SSF101908">
    <property type="entry name" value="Putative isomerase YbhE"/>
    <property type="match status" value="1"/>
</dbReference>
<keyword evidence="3" id="KW-1185">Reference proteome</keyword>
<sequence length="746" mass="82643">MLSWLPAVIAPRRRRLALLLYGLLCGLVLLTLWYLQPAPTGQVHRVSITSNGSHLHIDGQQLSADCRAVLVERHDNPQAVLFNRFLWRNLYDVATRDQHAFVLCNNVGLVTLDLRQPRQPRIVGVAHSERRLWHIELSDNNAYIACGKDGLVICDITDPSQPLIRQQHSLPYPVSDVTISGEQLLLAAGKEGIKAFDLSGRQLLAEQALEGYINALTQQDGWLYVVSARVGNQGLLHVIDARHAGQLRLAASVAFEGVPWDVLVHGDRLYIAAGGGGLLSFALARPDSPQLMGSADHSLRAIALHHQGDQLLASSSSAQLVVYRQTRDPARPLVEEKRFLCGRINRGIAVHDGLALVAASQQGLSLIDLAADPGQPAPLELALHADHQTASWSVSPAFISIQNKTELVLLKRQPDGLLRPFWQQDFSRRIYDHQIKDNLLAINLRQQGTRLLQLRSNQPPLLLAQLPATEEQGQNINRLYLEPTSLSLCGPSGLHHFSLEQLPAAPVKTWQLPGTTEALARNGDFLFVARGRAGIEIYHLGPGSPQRLAHLTFPDHFFDSASALDLLWHDDVLYVACGIRGLLSIDVHNPRQPRLLDSLELGSFCDRLSLAQGQLLCHSNGGFFMIDIHRPEQLSRLCHFKGLRDLAFVDNALLQLTAEGIRRTTAPLLLTPRQTRRRQLSFELPQPTALPNRPAQPRFFDLYLSHLGVPGNQVAELTFTSSGRWQLGQKPPTSCDPTTLPDSERF</sequence>
<feature type="region of interest" description="Disordered" evidence="1">
    <location>
        <begin position="725"/>
        <end position="746"/>
    </location>
</feature>
<dbReference type="InterPro" id="IPR013211">
    <property type="entry name" value="LVIVD"/>
</dbReference>
<protein>
    <submittedName>
        <fullName evidence="2">LVIVD repeat-containing protein</fullName>
    </submittedName>
</protein>
<evidence type="ECO:0000256" key="1">
    <source>
        <dbReference type="SAM" id="MobiDB-lite"/>
    </source>
</evidence>
<dbReference type="AlphaFoldDB" id="A0A1G7EJJ8"/>
<proteinExistence type="predicted"/>
<dbReference type="InterPro" id="IPR011044">
    <property type="entry name" value="Quino_amine_DH_bsu"/>
</dbReference>
<dbReference type="InterPro" id="IPR015943">
    <property type="entry name" value="WD40/YVTN_repeat-like_dom_sf"/>
</dbReference>
<feature type="compositionally biased region" description="Polar residues" evidence="1">
    <location>
        <begin position="731"/>
        <end position="746"/>
    </location>
</feature>
<evidence type="ECO:0000313" key="3">
    <source>
        <dbReference type="Proteomes" id="UP000243205"/>
    </source>
</evidence>
<evidence type="ECO:0000313" key="2">
    <source>
        <dbReference type="EMBL" id="SDE63862.1"/>
    </source>
</evidence>
<organism evidence="2 3">
    <name type="scientific">Desulfuromonas thiophila</name>
    <dbReference type="NCBI Taxonomy" id="57664"/>
    <lineage>
        <taxon>Bacteria</taxon>
        <taxon>Pseudomonadati</taxon>
        <taxon>Thermodesulfobacteriota</taxon>
        <taxon>Desulfuromonadia</taxon>
        <taxon>Desulfuromonadales</taxon>
        <taxon>Desulfuromonadaceae</taxon>
        <taxon>Desulfuromonas</taxon>
    </lineage>
</organism>
<dbReference type="Gene3D" id="2.130.10.10">
    <property type="entry name" value="YVTN repeat-like/Quinoprotein amine dehydrogenase"/>
    <property type="match status" value="1"/>
</dbReference>
<dbReference type="Proteomes" id="UP000243205">
    <property type="component" value="Unassembled WGS sequence"/>
</dbReference>
<accession>A0A1G7EJJ8</accession>